<accession>A0A556AJ59</accession>
<evidence type="ECO:0000256" key="4">
    <source>
        <dbReference type="ARBA" id="ARBA00022630"/>
    </source>
</evidence>
<comment type="similarity">
    <text evidence="3">In the N-terminal section; belongs to the NADH:flavin oxidoreductase/NADH oxidase family.</text>
</comment>
<comment type="cofactor">
    <cofactor evidence="1">
        <name>FMN</name>
        <dbReference type="ChEBI" id="CHEBI:58210"/>
    </cofactor>
</comment>
<protein>
    <submittedName>
        <fullName evidence="12">FAD-binding protein</fullName>
    </submittedName>
</protein>
<dbReference type="PANTHER" id="PTHR42917">
    <property type="entry name" value="2,4-DIENOYL-COA REDUCTASE"/>
    <property type="match status" value="1"/>
</dbReference>
<evidence type="ECO:0000259" key="11">
    <source>
        <dbReference type="Pfam" id="PF07992"/>
    </source>
</evidence>
<keyword evidence="6" id="KW-0479">Metal-binding</keyword>
<dbReference type="Pfam" id="PF07992">
    <property type="entry name" value="Pyr_redox_2"/>
    <property type="match status" value="1"/>
</dbReference>
<dbReference type="Pfam" id="PF00724">
    <property type="entry name" value="Oxidored_FMN"/>
    <property type="match status" value="1"/>
</dbReference>
<evidence type="ECO:0000256" key="2">
    <source>
        <dbReference type="ARBA" id="ARBA00001966"/>
    </source>
</evidence>
<keyword evidence="13" id="KW-1185">Reference proteome</keyword>
<dbReference type="Gene3D" id="3.50.50.60">
    <property type="entry name" value="FAD/NAD(P)-binding domain"/>
    <property type="match status" value="1"/>
</dbReference>
<dbReference type="RefSeq" id="WP_143949260.1">
    <property type="nucleotide sequence ID" value="NZ_BAABMB010000001.1"/>
</dbReference>
<reference evidence="12 13" key="1">
    <citation type="submission" date="2019-07" db="EMBL/GenBank/DDBJ databases">
        <title>Qingshengfaniella alkalisoli gen. nov., sp. nov., isolated from saline soil.</title>
        <authorList>
            <person name="Xu L."/>
            <person name="Huang X.-X."/>
            <person name="Sun J.-Q."/>
        </authorList>
    </citation>
    <scope>NUCLEOTIDE SEQUENCE [LARGE SCALE GENOMIC DNA]</scope>
    <source>
        <strain evidence="12 13">DSM 27279</strain>
    </source>
</reference>
<evidence type="ECO:0000256" key="6">
    <source>
        <dbReference type="ARBA" id="ARBA00022723"/>
    </source>
</evidence>
<dbReference type="GO" id="GO:0008670">
    <property type="term" value="F:2,4-dienoyl-CoA reductase (NADPH) activity"/>
    <property type="evidence" value="ECO:0007669"/>
    <property type="project" value="TreeGrafter"/>
</dbReference>
<dbReference type="GO" id="GO:0051536">
    <property type="term" value="F:iron-sulfur cluster binding"/>
    <property type="evidence" value="ECO:0007669"/>
    <property type="project" value="UniProtKB-KW"/>
</dbReference>
<feature type="domain" description="NADH:flavin oxidoreductase/NADH oxidase N-terminal" evidence="10">
    <location>
        <begin position="12"/>
        <end position="342"/>
    </location>
</feature>
<dbReference type="GO" id="GO:0033543">
    <property type="term" value="P:fatty acid beta-oxidation, unsaturated, even number, reductase/isomerase pathway"/>
    <property type="evidence" value="ECO:0007669"/>
    <property type="project" value="TreeGrafter"/>
</dbReference>
<gene>
    <name evidence="12" type="ORF">FOZ76_16000</name>
</gene>
<sequence length="664" mass="72123">MMASENPHYPHMFAPFELSGRRLRNRIVHASISTALAEHSAVTDRLLLYYANRAKGGAAMLVTDPLGAAPHQTGPLRVGAYEDRHRAGLARWADAVESEDCRLLGQLQDPGRGRHVPGRNYEAIGASGLPDDLSWTMPHPLSVQEVRKLVQSFAETAARLKECGFSGVEISAGHGHLFHQFMSPWSNRRDDEYGGTFENRLRIVDELVAAIRHHCGDGFILGLKLPGDDGVPGGVDPALSRRIAGHLTRNGQVSYVCLAQGSHHRSLEMHVPNDAYPRVPYLPLVQALRAELADVPLMALGRITDPAEAEGILAHGDADLIGLGRPLVTDPAWPLKAEAGLARRIRYCVNANNCWNTIVGHRPIQCDNNPRVATPYEIGVPLPRAASRRRVVVVGAGIAGLEAAGAAAQRGHDVILIGASQEPGGKTRLQAQLPSSESLSSIYDFQVDAAVRAGVELRLGHTARVQDVLRLEPDTVVLATGADMVWPDSLPATLREQGLVPDLRTLAVELLRPRPRERGTAVLLDLDHGQGVYAGAELLHARFERVVLLTPRDSFAQDVPLVSRQTILRRFHALGIELLPMTEPYWTQAFEDDGALEYRHVYGGPGGRICDVAVLTYATPRSPALELYEPLRQAGVQVVRVGDAKVACTVMDATREGHAAAMTI</sequence>
<comment type="cofactor">
    <cofactor evidence="2">
        <name>[4Fe-4S] cluster</name>
        <dbReference type="ChEBI" id="CHEBI:49883"/>
    </cofactor>
</comment>
<evidence type="ECO:0000313" key="13">
    <source>
        <dbReference type="Proteomes" id="UP000318405"/>
    </source>
</evidence>
<dbReference type="PANTHER" id="PTHR42917:SF2">
    <property type="entry name" value="2,4-DIENOYL-COA REDUCTASE [(2E)-ENOYL-COA-PRODUCING]"/>
    <property type="match status" value="1"/>
</dbReference>
<organism evidence="12 13">
    <name type="scientific">Verticiella sediminum</name>
    <dbReference type="NCBI Taxonomy" id="1247510"/>
    <lineage>
        <taxon>Bacteria</taxon>
        <taxon>Pseudomonadati</taxon>
        <taxon>Pseudomonadota</taxon>
        <taxon>Betaproteobacteria</taxon>
        <taxon>Burkholderiales</taxon>
        <taxon>Alcaligenaceae</taxon>
        <taxon>Verticiella</taxon>
    </lineage>
</organism>
<dbReference type="GO" id="GO:0046872">
    <property type="term" value="F:metal ion binding"/>
    <property type="evidence" value="ECO:0007669"/>
    <property type="project" value="UniProtKB-KW"/>
</dbReference>
<keyword evidence="5" id="KW-0288">FMN</keyword>
<dbReference type="InterPro" id="IPR023753">
    <property type="entry name" value="FAD/NAD-binding_dom"/>
</dbReference>
<evidence type="ECO:0000313" key="12">
    <source>
        <dbReference type="EMBL" id="TSH92895.1"/>
    </source>
</evidence>
<name>A0A556AJ59_9BURK</name>
<keyword evidence="9" id="KW-0411">Iron-sulfur</keyword>
<feature type="domain" description="FAD/NAD(P)-binding" evidence="11">
    <location>
        <begin position="390"/>
        <end position="493"/>
    </location>
</feature>
<dbReference type="SUPFAM" id="SSF51395">
    <property type="entry name" value="FMN-linked oxidoreductases"/>
    <property type="match status" value="1"/>
</dbReference>
<dbReference type="SUPFAM" id="SSF51971">
    <property type="entry name" value="Nucleotide-binding domain"/>
    <property type="match status" value="1"/>
</dbReference>
<dbReference type="Proteomes" id="UP000318405">
    <property type="component" value="Unassembled WGS sequence"/>
</dbReference>
<evidence type="ECO:0000256" key="8">
    <source>
        <dbReference type="ARBA" id="ARBA00023004"/>
    </source>
</evidence>
<evidence type="ECO:0000256" key="3">
    <source>
        <dbReference type="ARBA" id="ARBA00011048"/>
    </source>
</evidence>
<dbReference type="InterPro" id="IPR013785">
    <property type="entry name" value="Aldolase_TIM"/>
</dbReference>
<proteinExistence type="inferred from homology"/>
<dbReference type="InterPro" id="IPR051793">
    <property type="entry name" value="NADH:flavin_oxidoreductase"/>
</dbReference>
<evidence type="ECO:0000256" key="1">
    <source>
        <dbReference type="ARBA" id="ARBA00001917"/>
    </source>
</evidence>
<evidence type="ECO:0000259" key="10">
    <source>
        <dbReference type="Pfam" id="PF00724"/>
    </source>
</evidence>
<evidence type="ECO:0000256" key="7">
    <source>
        <dbReference type="ARBA" id="ARBA00023002"/>
    </source>
</evidence>
<dbReference type="Gene3D" id="3.40.50.720">
    <property type="entry name" value="NAD(P)-binding Rossmann-like Domain"/>
    <property type="match status" value="1"/>
</dbReference>
<evidence type="ECO:0000256" key="5">
    <source>
        <dbReference type="ARBA" id="ARBA00022643"/>
    </source>
</evidence>
<dbReference type="Gene3D" id="3.20.20.70">
    <property type="entry name" value="Aldolase class I"/>
    <property type="match status" value="1"/>
</dbReference>
<keyword evidence="7" id="KW-0560">Oxidoreductase</keyword>
<evidence type="ECO:0000256" key="9">
    <source>
        <dbReference type="ARBA" id="ARBA00023014"/>
    </source>
</evidence>
<dbReference type="InterPro" id="IPR036188">
    <property type="entry name" value="FAD/NAD-bd_sf"/>
</dbReference>
<dbReference type="InterPro" id="IPR001155">
    <property type="entry name" value="OxRdtase_FMN_N"/>
</dbReference>
<comment type="caution">
    <text evidence="12">The sequence shown here is derived from an EMBL/GenBank/DDBJ whole genome shotgun (WGS) entry which is preliminary data.</text>
</comment>
<dbReference type="AlphaFoldDB" id="A0A556AJ59"/>
<keyword evidence="8" id="KW-0408">Iron</keyword>
<keyword evidence="4" id="KW-0285">Flavoprotein</keyword>
<dbReference type="EMBL" id="VLTJ01000029">
    <property type="protein sequence ID" value="TSH92895.1"/>
    <property type="molecule type" value="Genomic_DNA"/>
</dbReference>
<dbReference type="OrthoDB" id="8523426at2"/>
<dbReference type="GO" id="GO:0010181">
    <property type="term" value="F:FMN binding"/>
    <property type="evidence" value="ECO:0007669"/>
    <property type="project" value="InterPro"/>
</dbReference>